<feature type="coiled-coil region" evidence="4">
    <location>
        <begin position="177"/>
        <end position="211"/>
    </location>
</feature>
<dbReference type="SUPFAM" id="SSF52540">
    <property type="entry name" value="P-loop containing nucleoside triphosphate hydrolases"/>
    <property type="match status" value="1"/>
</dbReference>
<dbReference type="InterPro" id="IPR019734">
    <property type="entry name" value="TPR_rpt"/>
</dbReference>
<dbReference type="InterPro" id="IPR008271">
    <property type="entry name" value="Ser/Thr_kinase_AS"/>
</dbReference>
<dbReference type="PROSITE" id="PS50005">
    <property type="entry name" value="TPR"/>
    <property type="match status" value="14"/>
</dbReference>
<dbReference type="InterPro" id="IPR027417">
    <property type="entry name" value="P-loop_NTPase"/>
</dbReference>
<keyword evidence="2 3" id="KW-0802">TPR repeat</keyword>
<dbReference type="Pfam" id="PF13374">
    <property type="entry name" value="TPR_10"/>
    <property type="match status" value="1"/>
</dbReference>
<evidence type="ECO:0000256" key="4">
    <source>
        <dbReference type="SAM" id="Coils"/>
    </source>
</evidence>
<feature type="repeat" description="TPR" evidence="3">
    <location>
        <begin position="963"/>
        <end position="996"/>
    </location>
</feature>
<dbReference type="PROSITE" id="PS00108">
    <property type="entry name" value="PROTEIN_KINASE_ST"/>
    <property type="match status" value="1"/>
</dbReference>
<sequence length="3644" mass="412009">MASEVYTKEQLNYLRICHIVTNILPRELRSICKREWDNRYQPTLGEWKDTPKNGLDFYHSESPRSRSKNAPALAKVITGNRKEWDCTTLFFAILYSDSIGRGLSATVRSNVDDLREIRNKEFAHMPQGELPDLQFRLAVRRIEIAFLQLRLPTLQIQTICKQKTFRTDEVKSLLEKVQYLLQDLQETQIKLETSEKQRQVVEKQRQVLEVQLKNEASSFSILPPKPSHEIASRDGEVDKITRQLDKLRQADENSLSFLYITGNPGSGKSQLAGLVAKKFYDREISKGSVITFVMTLNAENSQTLLESYVSLARQVKCPEYHITDTRSSQDTKIDLKIKNLRDLIASKMHLYASWLMVVDNVTCVSAIHDLLPQLGSEQWNKGQLLITTQDSSSIPATCSFISHVSMMKGMEPLDARCFLANISGLEDPKTGDQVAKVLDYQPLALASAGTYVKKIRESVASDFGWKEYLDKLERGMRALTEKELTKTNPSYSKSMTAATRLAVEKAIESDGIVKNAFTFLSLCAHQAFHLDILKNYVLNIDKHVEKEEAAIQIQGYSLLLLEERQNGVFIGVHKITHEVIKSVFYESQEQHEYPQSVHAAFIAFNQYIDIELSNTWNELNSIAASKHLIPHLKALATKVKDVFDTRDESRVFGVNVSNAVFHFQRFGQICENHCELFVAKLYYDIALKLVEQSSKSGTGKAVILLNLGNVQYQMGKLQQANELYERALGIQLKKLGPTHVDVATTHNNLGNVRRALGDLQQAKEYHERALDIQLKKLGREHVDVAGTYNNLGNVQRTLGDLQPAKKSYEHALNIQMKELGPEHVSVARTYNNLGNVQRTLGVLQQAKENYERALNIQMKKLGSDHVAVANTYNNLGNVQRTYNNLGNVQRTLGDLQQAKENYERTLDIQVKKLGPAHVDVAFSYNNLGVVQGDLGNLQQAKENYERALDIQRKKLGPGHVAVANTCNNLGNVRRTLGDLQQAKESYERALEIQLKKLGPEHVDVAGTYNNLGNLQRTLGDLKQAKEYYERALDMWLKMLGPEHVDVARTYNNLGNVQRMLGNLQQAKENYERALDIQMKKLGPEHADVARTYNNVGNVQRTLGDLQQAKTNYERALDIQLKKLGPDHVDVAGTYNNLGNVQRTLGDLQQAKENFERALDIQLNKLKPEHVAVANTYNNLGNVHRMLGDLQHAKENIERARDILFKTLGPKHIAVANTYNNLGNVQRMLGDLQQAKASYERALDIQLKKLGPRHVDVAGTYNNLGYVQRKLGDLQQAKECHERALDIQLKKLGTRHVVVARTLNDLGNVQRSLGMGAGAGCRINLKMPSHVFTRKQLNYFRICYIVTSILPQELRSIFKREWDSRYQLSLGEWKDTPKNGQAFYNKESPRSRSKNAPSQAKVISGNRKEWDCTTLFFAILYSDSIGSRLSATVRSNVDDLREIHNKEFAHMPQGELPDLQFWLAVRKIEIAFLQLRLPTLQIQTIRKQKSFQTDEVKNLMEKVQHLLQDLQETQIKLETSENQRQLVEKQRQVLDVQLKNEASSFCIFPPKPSHEIASRDGEVDQITEQLDGLKQANENSLSFLYITGNPGSGNEQWYKGQSLITTQDTSSISTCSFISQFSIINGMEPLDAGSFLANISGFKDPEMEDKVAEVLGYQPLALASAGTYVKEIRENMVPNFGWKEYLDKLNRGKRVLTEKTLTKTNPIYSMSMTVATRLAVVKAIGSDNIMKNAFTFLSLCAHKALHLDILINYVLNIDKQVEREEVANQIHGYSLLLHEKRENGVFIGVHQVTYEVIKSVINESRELPDDAQAVHGAVIAFNEYIDTELSETWNELNSIASSKHLTPHLKALATKVEDVFDTQNKLRVLGEKAPNELFRFERLGQISKNHCELSDAKLYYDITLKLVEMTDGSRGNKATVLHKKGILQYQMGNLKQAKENLNRAVDILLKKLGPEQVHVARTYNSLGSVQQESKSGDLQQAKENYERAVDIVFKNLGAEHVNVARTFNNLDHVQITSGCERSYNNLGAVQQTLGDLQQVKENCERALHILLKKLGPEHVDVARSYNNLGAVQQTLGDLLQAKENYERGLHILLKKLGPEHVNVSRTYNNLGSVQQTLGDLQEAKENYERALPILLKKLGPEHVDVARTYNNLVSVQQTLGDLQQAKENNEQALHIRLKKLGPEHVDVACSYNNLGSVQQALGDLRQAKENYERAQYILLKKLGPEHVDVAPTYNNLGDLQQAKESYERALEIQLKKVGPENNDIARACNNLCKSFQSPVDDRDSYAKRRGGGSIVVKKLIRQHDREKRLFMKEARILNSLHYKLIVEIKAVCESPVAMMLEYVYFDFTPFGLEGRVSSLQDYLDYTSGKEEVVSALACLHSKIAEDTSLGLQYLHERNIAHRDLKPGNVLISNQHYCHYKNEDEIRVAWEKEAVLCKLVDFGESRASLQQTATLCHSRTTNVDRGTVVYMAPEIITSTGEAMSLEQLKACDVWSLGMIIFLLLNPDLEFPYQYELDQVPQKNFQSLRNELVSRFKERMLPSWSSKYSRFQATIWREMESIFSQCTLFCSKSRPIVREIVQLFQAAKIKPPCSDIPLSTSQSTAIERHDRLVAVGDIPLDQNIPDDATNSCAFLSILVTELIAGKGSDWDSFCAAEQWYALSREIDKIIMTQPTLFNPFRDVTKLYDVSEAYTILRKANILSVELDFREEIVTSHGVFSKDGRDALLKGVNALSTACSVTNVAIYSCGRYIFVIGCHGDQYFIVDTHPISKELGGEKAEYNGVPQEKEDSEDGVPPEKEHSGDSVTEVVNEDKSGSEKGELRNLSNENLRAVIRKGRSASGNLREGERRGFPGDQSSQQTHDTKMVISITSDEDDASSSRKKSKKLKKKLLTKSRKRTREAASLSEHDDDESMPQNVNGCPVFRRGKRGFNILDILEVCVGEKVPSSRICHTVPQAVRENVVFVIDIKNYVDHRDLTADDNGVYKKHSSPCDIVRAVFRENGAVDSLKTAHPEECNVDGHVYKVRRQYSWHHTSKEFCRIVAKVETEGVLARYAVVQYKAPPDASSLSLKAHGNSHKKSEPYYRTKPSVIRKAKAVAQASETPKHVISAIEEEAGGVLNVSSPADIIRNREQPNMHPITLAAIVTSVTKEREDYEYLASSLYRKGIRSLTYGTDGELALEQGFENVFPISSSSDVATEAKKNIHLRCFTHVEADLKGKLQQLKVDSKEQRTICSQILGGEKDGRRIKGLVDCEDDESFDAALALSRLRTEALHHVMKEEAHGQSIDQATIHENVNHRVVQQQNSEFIKAVYGMGEYRLAPGYENFSIDPLRWSQMTREQRSAYIKKVLGQELLDDKSSDDMALKKLSISLEESGLPKQLASQVVADIWRKAEIILARFKVIPLDNGNFCVTESDKAFTVENKKGKFHCKDCASSVATGGLCQHSIAVAETQGNLMQQIQNYAQQNDLESRLAFNNVPRSAGAKCRQKKPRRGNNNVEQEPVVEEIDPNSVHDPDLDFAKPYRFTEFYHNDEPFNIVFVNDFPNAKSCEQCKVNFSRTLPIAPWDICVMHKERYLYPVKDPENSAKVLRYTPTRKKTAARFYCPKKECLLPRHPYFWKGRLKIKTDVKGRLRDSHKMELLKGLRLKV</sequence>
<feature type="coiled-coil region" evidence="4">
    <location>
        <begin position="885"/>
        <end position="996"/>
    </location>
</feature>
<gene>
    <name evidence="7" type="primary">nphp3</name>
    <name evidence="7" type="ORF">AWC38_SpisGene8374</name>
</gene>
<dbReference type="Proteomes" id="UP000225706">
    <property type="component" value="Unassembled WGS sequence"/>
</dbReference>
<dbReference type="Pfam" id="PF13181">
    <property type="entry name" value="TPR_8"/>
    <property type="match status" value="1"/>
</dbReference>
<feature type="repeat" description="TPR" evidence="3">
    <location>
        <begin position="1005"/>
        <end position="1038"/>
    </location>
</feature>
<dbReference type="SUPFAM" id="SSF81901">
    <property type="entry name" value="HCP-like"/>
    <property type="match status" value="2"/>
</dbReference>
<keyword evidence="8" id="KW-1185">Reference proteome</keyword>
<keyword evidence="4" id="KW-0175">Coiled coil</keyword>
<organism evidence="7 8">
    <name type="scientific">Stylophora pistillata</name>
    <name type="common">Smooth cauliflower coral</name>
    <dbReference type="NCBI Taxonomy" id="50429"/>
    <lineage>
        <taxon>Eukaryota</taxon>
        <taxon>Metazoa</taxon>
        <taxon>Cnidaria</taxon>
        <taxon>Anthozoa</taxon>
        <taxon>Hexacorallia</taxon>
        <taxon>Scleractinia</taxon>
        <taxon>Astrocoeniina</taxon>
        <taxon>Pocilloporidae</taxon>
        <taxon>Stylophora</taxon>
    </lineage>
</organism>
<feature type="coiled-coil region" evidence="4">
    <location>
        <begin position="1137"/>
        <end position="1164"/>
    </location>
</feature>
<evidence type="ECO:0000256" key="2">
    <source>
        <dbReference type="ARBA" id="ARBA00022803"/>
    </source>
</evidence>
<feature type="coiled-coil region" evidence="4">
    <location>
        <begin position="2193"/>
        <end position="2255"/>
    </location>
</feature>
<feature type="repeat" description="TPR" evidence="3">
    <location>
        <begin position="1215"/>
        <end position="1248"/>
    </location>
</feature>
<protein>
    <submittedName>
        <fullName evidence="7">Nephrocystin-3</fullName>
    </submittedName>
</protein>
<feature type="repeat" description="TPR" evidence="3">
    <location>
        <begin position="1047"/>
        <end position="1080"/>
    </location>
</feature>
<dbReference type="Gene3D" id="1.10.510.10">
    <property type="entry name" value="Transferase(Phosphotransferase) domain 1"/>
    <property type="match status" value="1"/>
</dbReference>
<feature type="repeat" description="TPR" evidence="3">
    <location>
        <begin position="701"/>
        <end position="734"/>
    </location>
</feature>
<feature type="repeat" description="TPR" evidence="3">
    <location>
        <begin position="1257"/>
        <end position="1290"/>
    </location>
</feature>
<dbReference type="InterPro" id="IPR011990">
    <property type="entry name" value="TPR-like_helical_dom_sf"/>
</dbReference>
<dbReference type="PANTHER" id="PTHR45641">
    <property type="entry name" value="TETRATRICOPEPTIDE REPEAT PROTEIN (AFU_ORTHOLOGUE AFUA_6G03870)"/>
    <property type="match status" value="1"/>
</dbReference>
<dbReference type="PANTHER" id="PTHR45641:SF19">
    <property type="entry name" value="NEPHROCYSTIN-3"/>
    <property type="match status" value="1"/>
</dbReference>
<feature type="compositionally biased region" description="Basic residues" evidence="5">
    <location>
        <begin position="2877"/>
        <end position="2896"/>
    </location>
</feature>
<feature type="compositionally biased region" description="Basic and acidic residues" evidence="5">
    <location>
        <begin position="2808"/>
        <end position="2819"/>
    </location>
</feature>
<dbReference type="EMBL" id="LSMT01000114">
    <property type="protein sequence ID" value="PFX26984.1"/>
    <property type="molecule type" value="Genomic_DNA"/>
</dbReference>
<dbReference type="Pfam" id="PF00069">
    <property type="entry name" value="Pkinase"/>
    <property type="match status" value="1"/>
</dbReference>
<evidence type="ECO:0000313" key="8">
    <source>
        <dbReference type="Proteomes" id="UP000225706"/>
    </source>
</evidence>
<feature type="repeat" description="TPR" evidence="3">
    <location>
        <begin position="1089"/>
        <end position="1122"/>
    </location>
</feature>
<dbReference type="Gene3D" id="3.40.50.300">
    <property type="entry name" value="P-loop containing nucleotide triphosphate hydrolases"/>
    <property type="match status" value="1"/>
</dbReference>
<feature type="repeat" description="TPR" evidence="3">
    <location>
        <begin position="827"/>
        <end position="860"/>
    </location>
</feature>
<feature type="coiled-coil region" evidence="4">
    <location>
        <begin position="1053"/>
        <end position="1080"/>
    </location>
</feature>
<evidence type="ECO:0000259" key="6">
    <source>
        <dbReference type="PROSITE" id="PS50011"/>
    </source>
</evidence>
<evidence type="ECO:0000256" key="3">
    <source>
        <dbReference type="PROSITE-ProRule" id="PRU00339"/>
    </source>
</evidence>
<comment type="caution">
    <text evidence="7">The sequence shown here is derived from an EMBL/GenBank/DDBJ whole genome shotgun (WGS) entry which is preliminary data.</text>
</comment>
<feature type="repeat" description="TPR" evidence="3">
    <location>
        <begin position="921"/>
        <end position="954"/>
    </location>
</feature>
<dbReference type="Pfam" id="PF13424">
    <property type="entry name" value="TPR_12"/>
    <property type="match status" value="10"/>
</dbReference>
<dbReference type="Gene3D" id="1.25.40.10">
    <property type="entry name" value="Tetratricopeptide repeat domain"/>
    <property type="match status" value="9"/>
</dbReference>
<dbReference type="SUPFAM" id="SSF56112">
    <property type="entry name" value="Protein kinase-like (PK-like)"/>
    <property type="match status" value="1"/>
</dbReference>
<dbReference type="SMART" id="SM00220">
    <property type="entry name" value="S_TKc"/>
    <property type="match status" value="1"/>
</dbReference>
<dbReference type="GO" id="GO:0004672">
    <property type="term" value="F:protein kinase activity"/>
    <property type="evidence" value="ECO:0007669"/>
    <property type="project" value="InterPro"/>
</dbReference>
<evidence type="ECO:0000256" key="5">
    <source>
        <dbReference type="SAM" id="MobiDB-lite"/>
    </source>
</evidence>
<dbReference type="GO" id="GO:0005524">
    <property type="term" value="F:ATP binding"/>
    <property type="evidence" value="ECO:0007669"/>
    <property type="project" value="InterPro"/>
</dbReference>
<feature type="region of interest" description="Disordered" evidence="5">
    <location>
        <begin position="2780"/>
        <end position="2914"/>
    </location>
</feature>
<proteinExistence type="predicted"/>
<feature type="repeat" description="TPR" evidence="3">
    <location>
        <begin position="2103"/>
        <end position="2136"/>
    </location>
</feature>
<dbReference type="InterPro" id="IPR000719">
    <property type="entry name" value="Prot_kinase_dom"/>
</dbReference>
<dbReference type="OrthoDB" id="381520at2759"/>
<dbReference type="SMART" id="SM00028">
    <property type="entry name" value="TPR"/>
    <property type="match status" value="22"/>
</dbReference>
<reference evidence="8" key="1">
    <citation type="journal article" date="2017" name="bioRxiv">
        <title>Comparative analysis of the genomes of Stylophora pistillata and Acropora digitifera provides evidence for extensive differences between species of corals.</title>
        <authorList>
            <person name="Voolstra C.R."/>
            <person name="Li Y."/>
            <person name="Liew Y.J."/>
            <person name="Baumgarten S."/>
            <person name="Zoccola D."/>
            <person name="Flot J.-F."/>
            <person name="Tambutte S."/>
            <person name="Allemand D."/>
            <person name="Aranda M."/>
        </authorList>
    </citation>
    <scope>NUCLEOTIDE SEQUENCE [LARGE SCALE GENOMIC DNA]</scope>
</reference>
<feature type="coiled-coil region" evidence="4">
    <location>
        <begin position="1481"/>
        <end position="1529"/>
    </location>
</feature>
<dbReference type="PROSITE" id="PS50011">
    <property type="entry name" value="PROTEIN_KINASE_DOM"/>
    <property type="match status" value="1"/>
</dbReference>
<dbReference type="InterPro" id="IPR011009">
    <property type="entry name" value="Kinase-like_dom_sf"/>
</dbReference>
<name>A0A2B4S8I8_STYPI</name>
<dbReference type="PROSITE" id="PS50293">
    <property type="entry name" value="TPR_REGION"/>
    <property type="match status" value="1"/>
</dbReference>
<accession>A0A2B4S8I8</accession>
<feature type="repeat" description="TPR" evidence="3">
    <location>
        <begin position="879"/>
        <end position="912"/>
    </location>
</feature>
<keyword evidence="1" id="KW-0677">Repeat</keyword>
<feature type="region of interest" description="Disordered" evidence="5">
    <location>
        <begin position="1378"/>
        <end position="1399"/>
    </location>
</feature>
<feature type="repeat" description="TPR" evidence="3">
    <location>
        <begin position="743"/>
        <end position="776"/>
    </location>
</feature>
<feature type="repeat" description="TPR" evidence="3">
    <location>
        <begin position="1131"/>
        <end position="1164"/>
    </location>
</feature>
<dbReference type="SUPFAM" id="SSF48452">
    <property type="entry name" value="TPR-like"/>
    <property type="match status" value="2"/>
</dbReference>
<feature type="domain" description="Protein kinase" evidence="6">
    <location>
        <begin position="2250"/>
        <end position="2586"/>
    </location>
</feature>
<feature type="repeat" description="TPR" evidence="3">
    <location>
        <begin position="785"/>
        <end position="818"/>
    </location>
</feature>
<evidence type="ECO:0000256" key="1">
    <source>
        <dbReference type="ARBA" id="ARBA00022737"/>
    </source>
</evidence>
<evidence type="ECO:0000313" key="7">
    <source>
        <dbReference type="EMBL" id="PFX26984.1"/>
    </source>
</evidence>